<evidence type="ECO:0000259" key="1">
    <source>
        <dbReference type="Pfam" id="PF00564"/>
    </source>
</evidence>
<dbReference type="InterPro" id="IPR000270">
    <property type="entry name" value="PB1_dom"/>
</dbReference>
<organism evidence="2 3">
    <name type="scientific">Deinandra increscens subsp. villosa</name>
    <dbReference type="NCBI Taxonomy" id="3103831"/>
    <lineage>
        <taxon>Eukaryota</taxon>
        <taxon>Viridiplantae</taxon>
        <taxon>Streptophyta</taxon>
        <taxon>Embryophyta</taxon>
        <taxon>Tracheophyta</taxon>
        <taxon>Spermatophyta</taxon>
        <taxon>Magnoliopsida</taxon>
        <taxon>eudicotyledons</taxon>
        <taxon>Gunneridae</taxon>
        <taxon>Pentapetalae</taxon>
        <taxon>asterids</taxon>
        <taxon>campanulids</taxon>
        <taxon>Asterales</taxon>
        <taxon>Asteraceae</taxon>
        <taxon>Asteroideae</taxon>
        <taxon>Heliantheae alliance</taxon>
        <taxon>Madieae</taxon>
        <taxon>Madiinae</taxon>
        <taxon>Deinandra</taxon>
    </lineage>
</organism>
<proteinExistence type="predicted"/>
<dbReference type="SUPFAM" id="SSF54277">
    <property type="entry name" value="CAD &amp; PB1 domains"/>
    <property type="match status" value="1"/>
</dbReference>
<dbReference type="InterPro" id="IPR053198">
    <property type="entry name" value="Gynoecium_Dev_Regulator"/>
</dbReference>
<feature type="domain" description="PB1" evidence="1">
    <location>
        <begin position="1"/>
        <end position="59"/>
    </location>
</feature>
<dbReference type="PANTHER" id="PTHR31066:SF47">
    <property type="entry name" value="PB1 DOMAIN-CONTAINING PROTEIN"/>
    <property type="match status" value="1"/>
</dbReference>
<evidence type="ECO:0000313" key="2">
    <source>
        <dbReference type="EMBL" id="KAK9050178.1"/>
    </source>
</evidence>
<sequence length="282" mass="31882">MKKLSSLIEGDVTLKYQLIPEELDALVTVKSDEDLRHMFDEYDRQELVGTPRLRTFLFPTTPVIVENQMGLMDRYSLEQRYINSINGIVVNPTPIYNRNLRPPALNTSQTSFTISSACSSPRTPTETAALVAAPDVINPEITGARKLSAMPRARSSPNLCNLGASSSQTNYKNPTPISTLNLGLTNHQYPYHHQHLNRQPPPQPHHYLTQPFPKPPYKNSAPDHLMRVRTTGLADYYRHPTDHGQYTPSLSRSGHMVYTKGSPYDEYYASNRYDRESPPGSR</sequence>
<keyword evidence="3" id="KW-1185">Reference proteome</keyword>
<comment type="caution">
    <text evidence="2">The sequence shown here is derived from an EMBL/GenBank/DDBJ whole genome shotgun (WGS) entry which is preliminary data.</text>
</comment>
<dbReference type="Pfam" id="PF00564">
    <property type="entry name" value="PB1"/>
    <property type="match status" value="1"/>
</dbReference>
<dbReference type="AlphaFoldDB" id="A0AAP0C7H6"/>
<name>A0AAP0C7H6_9ASTR</name>
<dbReference type="PANTHER" id="PTHR31066">
    <property type="entry name" value="OS05G0427100 PROTEIN-RELATED"/>
    <property type="match status" value="1"/>
</dbReference>
<accession>A0AAP0C7H6</accession>
<evidence type="ECO:0000313" key="3">
    <source>
        <dbReference type="Proteomes" id="UP001408789"/>
    </source>
</evidence>
<dbReference type="Proteomes" id="UP001408789">
    <property type="component" value="Unassembled WGS sequence"/>
</dbReference>
<protein>
    <recommendedName>
        <fullName evidence="1">PB1 domain-containing protein</fullName>
    </recommendedName>
</protein>
<reference evidence="2 3" key="1">
    <citation type="submission" date="2024-04" db="EMBL/GenBank/DDBJ databases">
        <title>The reference genome of an endangered Asteraceae, Deinandra increscens subsp. villosa, native to the Central Coast of California.</title>
        <authorList>
            <person name="Guilliams M."/>
            <person name="Hasenstab-Lehman K."/>
            <person name="Meyer R."/>
            <person name="Mcevoy S."/>
        </authorList>
    </citation>
    <scope>NUCLEOTIDE SEQUENCE [LARGE SCALE GENOMIC DNA]</scope>
    <source>
        <tissue evidence="2">Leaf</tissue>
    </source>
</reference>
<gene>
    <name evidence="2" type="ORF">SSX86_030853</name>
</gene>
<dbReference type="EMBL" id="JBCNJP010003009">
    <property type="protein sequence ID" value="KAK9050178.1"/>
    <property type="molecule type" value="Genomic_DNA"/>
</dbReference>